<dbReference type="EMBL" id="JACEIK010004753">
    <property type="protein sequence ID" value="MCD9646318.1"/>
    <property type="molecule type" value="Genomic_DNA"/>
</dbReference>
<keyword evidence="4" id="KW-1185">Reference proteome</keyword>
<feature type="transmembrane region" description="Helical" evidence="2">
    <location>
        <begin position="6"/>
        <end position="24"/>
    </location>
</feature>
<keyword evidence="2" id="KW-1133">Transmembrane helix</keyword>
<comment type="caution">
    <text evidence="3">The sequence shown here is derived from an EMBL/GenBank/DDBJ whole genome shotgun (WGS) entry which is preliminary data.</text>
</comment>
<feature type="compositionally biased region" description="Polar residues" evidence="1">
    <location>
        <begin position="51"/>
        <end position="64"/>
    </location>
</feature>
<evidence type="ECO:0000256" key="2">
    <source>
        <dbReference type="SAM" id="Phobius"/>
    </source>
</evidence>
<dbReference type="Pfam" id="PF11820">
    <property type="entry name" value="DUF3339"/>
    <property type="match status" value="1"/>
</dbReference>
<dbReference type="PANTHER" id="PTHR33128">
    <property type="entry name" value="OS05G0103400 PROTEIN"/>
    <property type="match status" value="1"/>
</dbReference>
<evidence type="ECO:0000313" key="4">
    <source>
        <dbReference type="Proteomes" id="UP000823775"/>
    </source>
</evidence>
<dbReference type="Proteomes" id="UP000823775">
    <property type="component" value="Unassembled WGS sequence"/>
</dbReference>
<sequence length="120" mass="13519">MVADWGPVVVAVAMFILLSPGLLFQLPARTRVIEFGNIRVIRRRSGVHNGSASIDVNMNSQNENGIERKENKGMNSNRLSIGLHAPKFQGTVITGNLKQKPRLQQYEEYHADENWSPVRH</sequence>
<gene>
    <name evidence="3" type="ORF">HAX54_036084</name>
</gene>
<dbReference type="PANTHER" id="PTHR33128:SF47">
    <property type="entry name" value="GPI-ANCHORED-LIKE PROTEIN (DUF 3339)"/>
    <property type="match status" value="1"/>
</dbReference>
<organism evidence="3 4">
    <name type="scientific">Datura stramonium</name>
    <name type="common">Jimsonweed</name>
    <name type="synonym">Common thornapple</name>
    <dbReference type="NCBI Taxonomy" id="4076"/>
    <lineage>
        <taxon>Eukaryota</taxon>
        <taxon>Viridiplantae</taxon>
        <taxon>Streptophyta</taxon>
        <taxon>Embryophyta</taxon>
        <taxon>Tracheophyta</taxon>
        <taxon>Spermatophyta</taxon>
        <taxon>Magnoliopsida</taxon>
        <taxon>eudicotyledons</taxon>
        <taxon>Gunneridae</taxon>
        <taxon>Pentapetalae</taxon>
        <taxon>asterids</taxon>
        <taxon>lamiids</taxon>
        <taxon>Solanales</taxon>
        <taxon>Solanaceae</taxon>
        <taxon>Solanoideae</taxon>
        <taxon>Datureae</taxon>
        <taxon>Datura</taxon>
    </lineage>
</organism>
<evidence type="ECO:0000256" key="1">
    <source>
        <dbReference type="SAM" id="MobiDB-lite"/>
    </source>
</evidence>
<proteinExistence type="predicted"/>
<dbReference type="InterPro" id="IPR021775">
    <property type="entry name" value="DUF3339"/>
</dbReference>
<protein>
    <submittedName>
        <fullName evidence="3">Uncharacterized protein</fullName>
    </submittedName>
</protein>
<feature type="region of interest" description="Disordered" evidence="1">
    <location>
        <begin position="51"/>
        <end position="78"/>
    </location>
</feature>
<keyword evidence="2" id="KW-0812">Transmembrane</keyword>
<evidence type="ECO:0000313" key="3">
    <source>
        <dbReference type="EMBL" id="MCD9646318.1"/>
    </source>
</evidence>
<accession>A0ABS8VG96</accession>
<reference evidence="3 4" key="1">
    <citation type="journal article" date="2021" name="BMC Genomics">
        <title>Datura genome reveals duplications of psychoactive alkaloid biosynthetic genes and high mutation rate following tissue culture.</title>
        <authorList>
            <person name="Rajewski A."/>
            <person name="Carter-House D."/>
            <person name="Stajich J."/>
            <person name="Litt A."/>
        </authorList>
    </citation>
    <scope>NUCLEOTIDE SEQUENCE [LARGE SCALE GENOMIC DNA]</scope>
    <source>
        <strain evidence="3">AR-01</strain>
    </source>
</reference>
<name>A0ABS8VG96_DATST</name>
<keyword evidence="2" id="KW-0472">Membrane</keyword>